<dbReference type="EMBL" id="OBQI01000004">
    <property type="protein sequence ID" value="SOC50186.1"/>
    <property type="molecule type" value="Genomic_DNA"/>
</dbReference>
<evidence type="ECO:0000256" key="2">
    <source>
        <dbReference type="SAM" id="SignalP"/>
    </source>
</evidence>
<feature type="chain" id="PRO_5038950259" description="PknH-like extracellular domain-containing protein" evidence="2">
    <location>
        <begin position="26"/>
        <end position="254"/>
    </location>
</feature>
<feature type="region of interest" description="Disordered" evidence="1">
    <location>
        <begin position="30"/>
        <end position="51"/>
    </location>
</feature>
<dbReference type="RefSeq" id="WP_097195750.1">
    <property type="nucleotide sequence ID" value="NZ_OBQI01000004.1"/>
</dbReference>
<keyword evidence="2" id="KW-0732">Signal</keyword>
<feature type="compositionally biased region" description="Basic and acidic residues" evidence="1">
    <location>
        <begin position="34"/>
        <end position="51"/>
    </location>
</feature>
<evidence type="ECO:0000313" key="4">
    <source>
        <dbReference type="Proteomes" id="UP000219435"/>
    </source>
</evidence>
<dbReference type="PROSITE" id="PS51257">
    <property type="entry name" value="PROKAR_LIPOPROTEIN"/>
    <property type="match status" value="1"/>
</dbReference>
<keyword evidence="4" id="KW-1185">Reference proteome</keyword>
<evidence type="ECO:0000256" key="1">
    <source>
        <dbReference type="SAM" id="MobiDB-lite"/>
    </source>
</evidence>
<proteinExistence type="predicted"/>
<evidence type="ECO:0000313" key="3">
    <source>
        <dbReference type="EMBL" id="SOC50186.1"/>
    </source>
</evidence>
<gene>
    <name evidence="3" type="ORF">SAMN05660748_2927</name>
</gene>
<accession>A0A285VAV4</accession>
<reference evidence="4" key="1">
    <citation type="submission" date="2017-08" db="EMBL/GenBank/DDBJ databases">
        <authorList>
            <person name="Varghese N."/>
            <person name="Submissions S."/>
        </authorList>
    </citation>
    <scope>NUCLEOTIDE SEQUENCE [LARGE SCALE GENOMIC DNA]</scope>
    <source>
        <strain evidence="4">DSM 4725</strain>
    </source>
</reference>
<dbReference type="Proteomes" id="UP000219435">
    <property type="component" value="Unassembled WGS sequence"/>
</dbReference>
<sequence length="254" mass="25582">MSITRRSFRLRGLLAAGLLSTAVLTGCGGDDGEAEPRADSEGKAAEASSKEEAEVDLASGLLPADAFGPDAVVAAVSPEELEQGAGLAASFSDVQVTPEACNSAVQGTQPDLDDFDDIAAVSATEGTTVVVEMLVRGGPTEGTVEALAEAAERCPEAQISSPDIGSARVLFENLPVADLGDGAAALRYTTVVAMPDGTELSVPALLGAVEDGDRLIVLTSLAVDPTGAAVPPLDGAAFTALLEQAYQAQADALD</sequence>
<dbReference type="AlphaFoldDB" id="A0A285VAV4"/>
<protein>
    <recommendedName>
        <fullName evidence="5">PknH-like extracellular domain-containing protein</fullName>
    </recommendedName>
</protein>
<feature type="signal peptide" evidence="2">
    <location>
        <begin position="1"/>
        <end position="25"/>
    </location>
</feature>
<name>A0A285VAV4_9ACTN</name>
<evidence type="ECO:0008006" key="5">
    <source>
        <dbReference type="Google" id="ProtNLM"/>
    </source>
</evidence>
<organism evidence="3 4">
    <name type="scientific">Blastococcus aggregatus</name>
    <dbReference type="NCBI Taxonomy" id="38502"/>
    <lineage>
        <taxon>Bacteria</taxon>
        <taxon>Bacillati</taxon>
        <taxon>Actinomycetota</taxon>
        <taxon>Actinomycetes</taxon>
        <taxon>Geodermatophilales</taxon>
        <taxon>Geodermatophilaceae</taxon>
        <taxon>Blastococcus</taxon>
    </lineage>
</organism>